<reference evidence="2 3" key="1">
    <citation type="submission" date="2019-02" db="EMBL/GenBank/DDBJ databases">
        <title>Kribbella capetownensis sp. nov. and Kribbella speibonae sp. nov., isolated from soil.</title>
        <authorList>
            <person name="Curtis S.M."/>
            <person name="Norton I."/>
            <person name="Everest G.J."/>
            <person name="Meyers P.R."/>
        </authorList>
    </citation>
    <scope>NUCLEOTIDE SEQUENCE [LARGE SCALE GENOMIC DNA]</scope>
    <source>
        <strain evidence="2 3">YM55</strain>
    </source>
</reference>
<dbReference type="Proteomes" id="UP000294225">
    <property type="component" value="Unassembled WGS sequence"/>
</dbReference>
<sequence length="75" mass="8672">MRAGPGSRPPRRARRDRPSPRRPGRCRSAGTHRPGRTARCWSTSGVRPHYEPSRDPASARPPPRHRRPRPRPRLR</sequence>
<feature type="region of interest" description="Disordered" evidence="1">
    <location>
        <begin position="1"/>
        <end position="75"/>
    </location>
</feature>
<evidence type="ECO:0000313" key="3">
    <source>
        <dbReference type="Proteomes" id="UP000294225"/>
    </source>
</evidence>
<dbReference type="AlphaFoldDB" id="A0A4R0JDN5"/>
<evidence type="ECO:0000256" key="1">
    <source>
        <dbReference type="SAM" id="MobiDB-lite"/>
    </source>
</evidence>
<feature type="compositionally biased region" description="Basic residues" evidence="1">
    <location>
        <begin position="9"/>
        <end position="25"/>
    </location>
</feature>
<gene>
    <name evidence="2" type="ORF">E0H92_02460</name>
</gene>
<evidence type="ECO:0000313" key="2">
    <source>
        <dbReference type="EMBL" id="TCC42598.1"/>
    </source>
</evidence>
<dbReference type="EMBL" id="SJKC01000001">
    <property type="protein sequence ID" value="TCC42598.1"/>
    <property type="molecule type" value="Genomic_DNA"/>
</dbReference>
<name>A0A4R0JDN5_9ACTN</name>
<feature type="compositionally biased region" description="Basic residues" evidence="1">
    <location>
        <begin position="62"/>
        <end position="75"/>
    </location>
</feature>
<proteinExistence type="predicted"/>
<organism evidence="2 3">
    <name type="scientific">Kribbella speibonae</name>
    <dbReference type="NCBI Taxonomy" id="1572660"/>
    <lineage>
        <taxon>Bacteria</taxon>
        <taxon>Bacillati</taxon>
        <taxon>Actinomycetota</taxon>
        <taxon>Actinomycetes</taxon>
        <taxon>Propionibacteriales</taxon>
        <taxon>Kribbellaceae</taxon>
        <taxon>Kribbella</taxon>
    </lineage>
</organism>
<accession>A0A4R0JDN5</accession>
<comment type="caution">
    <text evidence="2">The sequence shown here is derived from an EMBL/GenBank/DDBJ whole genome shotgun (WGS) entry which is preliminary data.</text>
</comment>
<protein>
    <submittedName>
        <fullName evidence="2">Uncharacterized protein</fullName>
    </submittedName>
</protein>